<evidence type="ECO:0000256" key="1">
    <source>
        <dbReference type="ARBA" id="ARBA00004123"/>
    </source>
</evidence>
<dbReference type="Proteomes" id="UP000186583">
    <property type="component" value="Unassembled WGS sequence"/>
</dbReference>
<protein>
    <submittedName>
        <fullName evidence="5">NRDE2-like protein</fullName>
    </submittedName>
</protein>
<keyword evidence="3" id="KW-0539">Nucleus</keyword>
<dbReference type="PANTHER" id="PTHR13471">
    <property type="entry name" value="TETRATRICOPEPTIDE-LIKE HELICAL"/>
    <property type="match status" value="1"/>
</dbReference>
<feature type="region of interest" description="Disordered" evidence="4">
    <location>
        <begin position="208"/>
        <end position="285"/>
    </location>
</feature>
<feature type="compositionally biased region" description="Basic and acidic residues" evidence="4">
    <location>
        <begin position="239"/>
        <end position="266"/>
    </location>
</feature>
<evidence type="ECO:0000256" key="3">
    <source>
        <dbReference type="ARBA" id="ARBA00023242"/>
    </source>
</evidence>
<dbReference type="Gene3D" id="1.25.40.10">
    <property type="entry name" value="Tetratricopeptide repeat domain"/>
    <property type="match status" value="1"/>
</dbReference>
<dbReference type="InterPro" id="IPR011990">
    <property type="entry name" value="TPR-like_helical_dom_sf"/>
</dbReference>
<dbReference type="PANTHER" id="PTHR13471:SF0">
    <property type="entry name" value="NUCLEAR EXOSOME REGULATOR NRDE2"/>
    <property type="match status" value="1"/>
</dbReference>
<dbReference type="AlphaFoldDB" id="A0A1Q8S011"/>
<dbReference type="STRING" id="708187.A0A1Q8S011"/>
<dbReference type="GO" id="GO:0031048">
    <property type="term" value="P:regulatory ncRNA-mediated heterochromatin formation"/>
    <property type="evidence" value="ECO:0007669"/>
    <property type="project" value="TreeGrafter"/>
</dbReference>
<dbReference type="GO" id="GO:0071013">
    <property type="term" value="C:catalytic step 2 spliceosome"/>
    <property type="evidence" value="ECO:0007669"/>
    <property type="project" value="TreeGrafter"/>
</dbReference>
<proteinExistence type="inferred from homology"/>
<evidence type="ECO:0000313" key="6">
    <source>
        <dbReference type="Proteomes" id="UP000186583"/>
    </source>
</evidence>
<dbReference type="InterPro" id="IPR013633">
    <property type="entry name" value="NRDE-2"/>
</dbReference>
<accession>A0A1Q8S011</accession>
<feature type="compositionally biased region" description="Low complexity" evidence="4">
    <location>
        <begin position="33"/>
        <end position="45"/>
    </location>
</feature>
<feature type="compositionally biased region" description="Basic and acidic residues" evidence="4">
    <location>
        <begin position="52"/>
        <end position="70"/>
    </location>
</feature>
<name>A0A1Q8S011_9PEZI</name>
<dbReference type="EMBL" id="MPGH01000048">
    <property type="protein sequence ID" value="OLN93911.1"/>
    <property type="molecule type" value="Genomic_DNA"/>
</dbReference>
<evidence type="ECO:0000256" key="4">
    <source>
        <dbReference type="SAM" id="MobiDB-lite"/>
    </source>
</evidence>
<dbReference type="Pfam" id="PF08424">
    <property type="entry name" value="NRDE-2"/>
    <property type="match status" value="1"/>
</dbReference>
<dbReference type="SUPFAM" id="SSF48452">
    <property type="entry name" value="TPR-like"/>
    <property type="match status" value="1"/>
</dbReference>
<feature type="region of interest" description="Disordered" evidence="4">
    <location>
        <begin position="1"/>
        <end position="112"/>
    </location>
</feature>
<sequence length="1120" mass="126587">MSGNEEKKLTVPKFSSFKPKAPDFAPLNQSAVPKFSSFKPKPSSPAQSTQPSHDEAARARKSGTHDTDREKRHRHESRHHDDRPRHRSEHRSENRHRDQKRKTSRSRERPVVKKIAASQSFYDRASNGVFVIDTKGDPLIRRYGGNDRSRVPLYRRGGRGRILGSDGYLYIHRDGPQERFSIRQPGEGSSVFRDRALLQSKVHRVKPKRIRVRVNPGGDHARNKEEDFVPLSTSSKRRRTEESGSSGDEKPSYRSIEGKAKAHEFSDSDVDFDSEDSQDEDIHSVDPLKHRSIELSRQVKERPQDIEAWLELINHQDVLLNAGSTLDREVTKGEIHSFAEIKISMYESALAQAKTVEDEERLLLGLMLEGAKVWSSSKLENRWVEVAKKHESSFCLWKARVDHKLTNLSTFQYNDIKALCVDRLRAVPKQTKVSLSPGPGYEANDTETSRYEQMIYVFLRATKLAYGSGFREMAVAAWQALIELSLQRPSVCGTMAEPQILDMFRNFWEDEAPRIGEDNALGWNNYVQADGAVEPPEPQRDDDAIRESRDVYKSWGATELVRAQHSRTPGRATDDVLEDDPYRVVMFSDIEDLLFVVPKETVPRVRRQLIDAFLLFCCLPPAFRASNWTEAAENDTLIAGSSKLFENDVLRKPNEPDTVDETKKLPSFQQDGSRFAASADLLFGGPEWFSLFSGWTSTSRREDGPVELSWAANTLRLLVHSGDFKELGEYSLAVDVVDEPGSTKKRAKALIKQDPNNLSLYNAYALAESAKGKIEVGRQVVATAMGLVSPSNRGDGLMLGASWAWMELQAGHKEQAVARLCTAADESLRAALGSWVATPAQLLKAHQTMQASLEQQLSINDFDAAAVTAECVALLMYLTAQEGSEPTSEAQGSISAAMERIWTVSSELCARGRSKSQGHERLLQAAARLLYHHASRGPFRRAYLREQLHQCIELFPRNTMFLSLFAWASTTFGIDDPVRDILRKVALANTNGCISNRIFAIRYELQRGNVHSTQAAFERALDNPACRSNPDLWRCYIKFSYARKQFRHKAKDVFFRGLQCCPWSKELALEAYTTLINIMDEFELRSVFNTMTSKGLRIHIDLEEFVGRHDKTRAKRGEGH</sequence>
<comment type="caution">
    <text evidence="5">The sequence shown here is derived from an EMBL/GenBank/DDBJ whole genome shotgun (WGS) entry which is preliminary data.</text>
</comment>
<dbReference type="OrthoDB" id="297219at2759"/>
<feature type="compositionally biased region" description="Basic and acidic residues" evidence="4">
    <location>
        <begin position="78"/>
        <end position="96"/>
    </location>
</feature>
<feature type="compositionally biased region" description="Acidic residues" evidence="4">
    <location>
        <begin position="267"/>
        <end position="279"/>
    </location>
</feature>
<organism evidence="5 6">
    <name type="scientific">Colletotrichum chlorophyti</name>
    <dbReference type="NCBI Taxonomy" id="708187"/>
    <lineage>
        <taxon>Eukaryota</taxon>
        <taxon>Fungi</taxon>
        <taxon>Dikarya</taxon>
        <taxon>Ascomycota</taxon>
        <taxon>Pezizomycotina</taxon>
        <taxon>Sordariomycetes</taxon>
        <taxon>Hypocreomycetidae</taxon>
        <taxon>Glomerellales</taxon>
        <taxon>Glomerellaceae</taxon>
        <taxon>Colletotrichum</taxon>
    </lineage>
</organism>
<comment type="subcellular location">
    <subcellularLocation>
        <location evidence="1">Nucleus</location>
    </subcellularLocation>
</comment>
<keyword evidence="6" id="KW-1185">Reference proteome</keyword>
<reference evidence="5 6" key="1">
    <citation type="submission" date="2016-11" db="EMBL/GenBank/DDBJ databases">
        <title>Draft Genome Assembly of Colletotrichum chlorophyti a pathogen of herbaceous plants.</title>
        <authorList>
            <person name="Gan P."/>
            <person name="Narusaka M."/>
            <person name="Tsushima A."/>
            <person name="Narusaka Y."/>
            <person name="Takano Y."/>
            <person name="Shirasu K."/>
        </authorList>
    </citation>
    <scope>NUCLEOTIDE SEQUENCE [LARGE SCALE GENOMIC DNA]</scope>
    <source>
        <strain evidence="5 6">NTL11</strain>
    </source>
</reference>
<evidence type="ECO:0000256" key="2">
    <source>
        <dbReference type="ARBA" id="ARBA00009265"/>
    </source>
</evidence>
<comment type="similarity">
    <text evidence="2">Belongs to the NRDE2 family.</text>
</comment>
<evidence type="ECO:0000313" key="5">
    <source>
        <dbReference type="EMBL" id="OLN93911.1"/>
    </source>
</evidence>
<dbReference type="GO" id="GO:1902369">
    <property type="term" value="P:negative regulation of RNA catabolic process"/>
    <property type="evidence" value="ECO:0007669"/>
    <property type="project" value="TreeGrafter"/>
</dbReference>
<gene>
    <name evidence="5" type="ORF">CCHL11_03440</name>
</gene>